<dbReference type="Proteomes" id="UP000289485">
    <property type="component" value="Unassembled WGS sequence"/>
</dbReference>
<evidence type="ECO:0000259" key="1">
    <source>
        <dbReference type="Pfam" id="PF18476"/>
    </source>
</evidence>
<gene>
    <name evidence="2" type="ORF">DF216_06250</name>
</gene>
<accession>A0A4Q2FIH8</accession>
<dbReference type="SUPFAM" id="SSF88723">
    <property type="entry name" value="PIN domain-like"/>
    <property type="match status" value="1"/>
</dbReference>
<dbReference type="RefSeq" id="WP_129326294.1">
    <property type="nucleotide sequence ID" value="NZ_QEWJ01000006.1"/>
</dbReference>
<dbReference type="Pfam" id="PF18476">
    <property type="entry name" value="PIN_8"/>
    <property type="match status" value="1"/>
</dbReference>
<dbReference type="AlphaFoldDB" id="A0A4Q2FIH8"/>
<proteinExistence type="predicted"/>
<evidence type="ECO:0000313" key="3">
    <source>
        <dbReference type="Proteomes" id="UP000289485"/>
    </source>
</evidence>
<dbReference type="EMBL" id="QEWJ01000006">
    <property type="protein sequence ID" value="RXX20982.1"/>
    <property type="molecule type" value="Genomic_DNA"/>
</dbReference>
<protein>
    <recommendedName>
        <fullName evidence="1">PIN like domain-containing protein</fullName>
    </recommendedName>
</protein>
<feature type="domain" description="PIN like" evidence="1">
    <location>
        <begin position="6"/>
        <end position="223"/>
    </location>
</feature>
<name>A0A4Q2FIH8_STROR</name>
<organism evidence="2 3">
    <name type="scientific">Streptococcus oralis</name>
    <dbReference type="NCBI Taxonomy" id="1303"/>
    <lineage>
        <taxon>Bacteria</taxon>
        <taxon>Bacillati</taxon>
        <taxon>Bacillota</taxon>
        <taxon>Bacilli</taxon>
        <taxon>Lactobacillales</taxon>
        <taxon>Streptococcaceae</taxon>
        <taxon>Streptococcus</taxon>
    </lineage>
</organism>
<reference evidence="2 3" key="1">
    <citation type="submission" date="2018-05" db="EMBL/GenBank/DDBJ databases">
        <title>Streptococcus from otitis media.</title>
        <authorList>
            <person name="Wayes A.M."/>
            <person name="Jakubovics N.S."/>
        </authorList>
    </citation>
    <scope>NUCLEOTIDE SEQUENCE [LARGE SCALE GENOMIC DNA]</scope>
    <source>
        <strain evidence="2 3">NU43</strain>
    </source>
</reference>
<dbReference type="InterPro" id="IPR041578">
    <property type="entry name" value="PIN_8"/>
</dbReference>
<sequence>MFDDLIIVLDTNVVSDIFEASPDYYNFVVKCLEAKKGSIYITDTIFHELSHLKNKPYSPPSFEKQKLFFLQQLDNNYQKDLIAINRLKKYERNLSNKENLYEIEYKLEKERDEIKRLLDIVEFSVLVEPSLSSVTNTNFVKEFIADLVLNKRISPPLHRSVMEKVSYDVEKSSKENLFPDKNKKGISKFNDYFIIEELKSLSKELNKGILFVTSDVKGNFQEEKMTDLFKKETSQELVVYSVNEFYSLVAVENNISQENITELFLADEKYEFLEELTHKSELDTLIENYLLDDIEGVDEELEWYNVDLLYIEIDFGLTTDEYATYNITAQIEAEKVFYDYWGRDDDTKAVVTSPANYKTYNGEVVISIIRNFEVKNQCVKTRDLKIDILDTSNLETEINTWGEIEDDMIEDDMYD</sequence>
<comment type="caution">
    <text evidence="2">The sequence shown here is derived from an EMBL/GenBank/DDBJ whole genome shotgun (WGS) entry which is preliminary data.</text>
</comment>
<evidence type="ECO:0000313" key="2">
    <source>
        <dbReference type="EMBL" id="RXX20982.1"/>
    </source>
</evidence>
<dbReference type="InterPro" id="IPR029060">
    <property type="entry name" value="PIN-like_dom_sf"/>
</dbReference>